<dbReference type="OrthoDB" id="214086at2"/>
<dbReference type="Pfam" id="PF07729">
    <property type="entry name" value="FCD"/>
    <property type="match status" value="1"/>
</dbReference>
<dbReference type="Gene3D" id="1.20.120.530">
    <property type="entry name" value="GntR ligand-binding domain-like"/>
    <property type="match status" value="1"/>
</dbReference>
<keyword evidence="1" id="KW-0805">Transcription regulation</keyword>
<proteinExistence type="predicted"/>
<evidence type="ECO:0000256" key="4">
    <source>
        <dbReference type="SAM" id="Coils"/>
    </source>
</evidence>
<dbReference type="KEGG" id="cohn:KCTCHS21_23000"/>
<dbReference type="SUPFAM" id="SSF48008">
    <property type="entry name" value="GntR ligand-binding domain-like"/>
    <property type="match status" value="1"/>
</dbReference>
<dbReference type="GO" id="GO:0003700">
    <property type="term" value="F:DNA-binding transcription factor activity"/>
    <property type="evidence" value="ECO:0007669"/>
    <property type="project" value="InterPro"/>
</dbReference>
<dbReference type="GO" id="GO:0003677">
    <property type="term" value="F:DNA binding"/>
    <property type="evidence" value="ECO:0007669"/>
    <property type="project" value="UniProtKB-KW"/>
</dbReference>
<dbReference type="InterPro" id="IPR011711">
    <property type="entry name" value="GntR_C"/>
</dbReference>
<dbReference type="Pfam" id="PF00392">
    <property type="entry name" value="GntR"/>
    <property type="match status" value="1"/>
</dbReference>
<evidence type="ECO:0000313" key="7">
    <source>
        <dbReference type="Proteomes" id="UP000289856"/>
    </source>
</evidence>
<dbReference type="InterPro" id="IPR036390">
    <property type="entry name" value="WH_DNA-bd_sf"/>
</dbReference>
<name>A0A3T1D4B8_9BACL</name>
<evidence type="ECO:0000313" key="6">
    <source>
        <dbReference type="EMBL" id="BBI32901.1"/>
    </source>
</evidence>
<evidence type="ECO:0000256" key="3">
    <source>
        <dbReference type="ARBA" id="ARBA00023163"/>
    </source>
</evidence>
<dbReference type="InterPro" id="IPR008920">
    <property type="entry name" value="TF_FadR/GntR_C"/>
</dbReference>
<dbReference type="AlphaFoldDB" id="A0A3T1D4B8"/>
<evidence type="ECO:0000256" key="1">
    <source>
        <dbReference type="ARBA" id="ARBA00023015"/>
    </source>
</evidence>
<gene>
    <name evidence="6" type="ORF">KCTCHS21_23000</name>
</gene>
<keyword evidence="7" id="KW-1185">Reference proteome</keyword>
<dbReference type="SMART" id="SM00895">
    <property type="entry name" value="FCD"/>
    <property type="match status" value="1"/>
</dbReference>
<dbReference type="Gene3D" id="1.10.10.10">
    <property type="entry name" value="Winged helix-like DNA-binding domain superfamily/Winged helix DNA-binding domain"/>
    <property type="match status" value="1"/>
</dbReference>
<protein>
    <submittedName>
        <fullName evidence="6">GntR family transcriptional regulator</fullName>
    </submittedName>
</protein>
<evidence type="ECO:0000256" key="2">
    <source>
        <dbReference type="ARBA" id="ARBA00023125"/>
    </source>
</evidence>
<feature type="coiled-coil region" evidence="4">
    <location>
        <begin position="113"/>
        <end position="140"/>
    </location>
</feature>
<dbReference type="InterPro" id="IPR000524">
    <property type="entry name" value="Tscrpt_reg_HTH_GntR"/>
</dbReference>
<evidence type="ECO:0000259" key="5">
    <source>
        <dbReference type="PROSITE" id="PS50949"/>
    </source>
</evidence>
<dbReference type="PANTHER" id="PTHR43537:SF5">
    <property type="entry name" value="UXU OPERON TRANSCRIPTIONAL REGULATOR"/>
    <property type="match status" value="1"/>
</dbReference>
<dbReference type="PROSITE" id="PS50949">
    <property type="entry name" value="HTH_GNTR"/>
    <property type="match status" value="1"/>
</dbReference>
<dbReference type="RefSeq" id="WP_130607788.1">
    <property type="nucleotide sequence ID" value="NZ_AP019400.1"/>
</dbReference>
<dbReference type="EMBL" id="AP019400">
    <property type="protein sequence ID" value="BBI32901.1"/>
    <property type="molecule type" value="Genomic_DNA"/>
</dbReference>
<dbReference type="PRINTS" id="PR00035">
    <property type="entry name" value="HTHGNTR"/>
</dbReference>
<dbReference type="SUPFAM" id="SSF46785">
    <property type="entry name" value="Winged helix' DNA-binding domain"/>
    <property type="match status" value="1"/>
</dbReference>
<dbReference type="CDD" id="cd07377">
    <property type="entry name" value="WHTH_GntR"/>
    <property type="match status" value="1"/>
</dbReference>
<keyword evidence="4" id="KW-0175">Coiled coil</keyword>
<dbReference type="PANTHER" id="PTHR43537">
    <property type="entry name" value="TRANSCRIPTIONAL REGULATOR, GNTR FAMILY"/>
    <property type="match status" value="1"/>
</dbReference>
<dbReference type="SMART" id="SM00345">
    <property type="entry name" value="HTH_GNTR"/>
    <property type="match status" value="1"/>
</dbReference>
<keyword evidence="3" id="KW-0804">Transcription</keyword>
<accession>A0A3T1D4B8</accession>
<organism evidence="6 7">
    <name type="scientific">Cohnella abietis</name>
    <dbReference type="NCBI Taxonomy" id="2507935"/>
    <lineage>
        <taxon>Bacteria</taxon>
        <taxon>Bacillati</taxon>
        <taxon>Bacillota</taxon>
        <taxon>Bacilli</taxon>
        <taxon>Bacillales</taxon>
        <taxon>Paenibacillaceae</taxon>
        <taxon>Cohnella</taxon>
    </lineage>
</organism>
<dbReference type="Proteomes" id="UP000289856">
    <property type="component" value="Chromosome"/>
</dbReference>
<reference evidence="6 7" key="1">
    <citation type="submission" date="2019-01" db="EMBL/GenBank/DDBJ databases">
        <title>Complete genome sequence of Cohnella hallensis HS21 isolated from Korean fir (Abies koreana) rhizospheric soil.</title>
        <authorList>
            <person name="Jiang L."/>
            <person name="Kang S.W."/>
            <person name="Kim S."/>
            <person name="Jung J."/>
            <person name="Kim C.Y."/>
            <person name="Kim D.H."/>
            <person name="Kim S.W."/>
            <person name="Lee J."/>
        </authorList>
    </citation>
    <scope>NUCLEOTIDE SEQUENCE [LARGE SCALE GENOMIC DNA]</scope>
    <source>
        <strain evidence="6 7">HS21</strain>
    </source>
</reference>
<feature type="domain" description="HTH gntR-type" evidence="5">
    <location>
        <begin position="9"/>
        <end position="77"/>
    </location>
</feature>
<keyword evidence="2" id="KW-0238">DNA-binding</keyword>
<dbReference type="InterPro" id="IPR036388">
    <property type="entry name" value="WH-like_DNA-bd_sf"/>
</dbReference>
<sequence>MSFQKIKALKGSEIVFKQIQEQITSQIYPPGSKLPTVVELAESFEVGRSTVREALSALKAMGWVTIRHGGGTFVSVQPPKEENLGWLANSEQLQELLEVRKLLEAGCASLAATRRTEANLTELSNILKQMEAALDQEEESDLIDIRFHLEIAKASHNAMLISMMESMTDRMQHSMKDSRRLWFFAERASTEQLLLEHKKIYEAIEAKDDKLASVKMIDHLSKVEKVIHNLSH</sequence>